<proteinExistence type="predicted"/>
<comment type="caution">
    <text evidence="1">The sequence shown here is derived from an EMBL/GenBank/DDBJ whole genome shotgun (WGS) entry which is preliminary data.</text>
</comment>
<dbReference type="AlphaFoldDB" id="A0A2W2BW41"/>
<protein>
    <submittedName>
        <fullName evidence="1">Uncharacterized protein</fullName>
    </submittedName>
</protein>
<gene>
    <name evidence="1" type="ORF">C1I92_09925</name>
</gene>
<accession>A0A2W2BW41</accession>
<dbReference type="EMBL" id="POTW01000018">
    <property type="protein sequence ID" value="PZF84158.1"/>
    <property type="molecule type" value="Genomic_DNA"/>
</dbReference>
<reference evidence="1 2" key="1">
    <citation type="submission" date="2018-01" db="EMBL/GenBank/DDBJ databases">
        <title>Draft genome sequence of Jiangella sp. GTF31.</title>
        <authorList>
            <person name="Sahin N."/>
            <person name="Ay H."/>
            <person name="Saygin H."/>
        </authorList>
    </citation>
    <scope>NUCLEOTIDE SEQUENCE [LARGE SCALE GENOMIC DNA]</scope>
    <source>
        <strain evidence="1 2">GTF31</strain>
    </source>
</reference>
<organism evidence="1 2">
    <name type="scientific">Jiangella anatolica</name>
    <dbReference type="NCBI Taxonomy" id="2670374"/>
    <lineage>
        <taxon>Bacteria</taxon>
        <taxon>Bacillati</taxon>
        <taxon>Actinomycetota</taxon>
        <taxon>Actinomycetes</taxon>
        <taxon>Jiangellales</taxon>
        <taxon>Jiangellaceae</taxon>
        <taxon>Jiangella</taxon>
    </lineage>
</organism>
<dbReference type="RefSeq" id="WP_111254501.1">
    <property type="nucleotide sequence ID" value="NZ_POTW01000018.1"/>
</dbReference>
<evidence type="ECO:0000313" key="1">
    <source>
        <dbReference type="EMBL" id="PZF84158.1"/>
    </source>
</evidence>
<dbReference type="Proteomes" id="UP000248764">
    <property type="component" value="Unassembled WGS sequence"/>
</dbReference>
<evidence type="ECO:0000313" key="2">
    <source>
        <dbReference type="Proteomes" id="UP000248764"/>
    </source>
</evidence>
<name>A0A2W2BW41_9ACTN</name>
<keyword evidence="2" id="KW-1185">Reference proteome</keyword>
<sequence>MKELLQALNDASGTDGLEFNGACNAYAGTTGMDGLGALNVANGTRGLGLNLVLNQLAGTVGLEAQAAANSLPPASSFTSVHVSDISLTRIPA</sequence>